<dbReference type="RefSeq" id="WP_055215817.1">
    <property type="nucleotide sequence ID" value="NZ_CZBU01000004.1"/>
</dbReference>
<dbReference type="PANTHER" id="PTHR46112:SF2">
    <property type="entry name" value="XAA-PRO AMINOPEPTIDASE P-RELATED"/>
    <property type="match status" value="1"/>
</dbReference>
<evidence type="ECO:0000259" key="1">
    <source>
        <dbReference type="Pfam" id="PF00557"/>
    </source>
</evidence>
<dbReference type="PANTHER" id="PTHR46112">
    <property type="entry name" value="AMINOPEPTIDASE"/>
    <property type="match status" value="1"/>
</dbReference>
<keyword evidence="2" id="KW-0645">Protease</keyword>
<dbReference type="CDD" id="cd01066">
    <property type="entry name" value="APP_MetAP"/>
    <property type="match status" value="1"/>
</dbReference>
<dbReference type="InterPro" id="IPR050659">
    <property type="entry name" value="Peptidase_M24B"/>
</dbReference>
<evidence type="ECO:0000313" key="3">
    <source>
        <dbReference type="Proteomes" id="UP000095621"/>
    </source>
</evidence>
<dbReference type="Gene3D" id="3.90.230.10">
    <property type="entry name" value="Creatinase/methionine aminopeptidase superfamily"/>
    <property type="match status" value="1"/>
</dbReference>
<dbReference type="InterPro" id="IPR036005">
    <property type="entry name" value="Creatinase/aminopeptidase-like"/>
</dbReference>
<gene>
    <name evidence="2" type="ORF">ERS852490_01820</name>
</gene>
<dbReference type="AlphaFoldDB" id="A0A174YS74"/>
<sequence>MDYKEVQQIARETIEYAKTFIKPGMNLLEVRKLCEQKMLELGADSFWYWDIGAFVFAGDETTVSVSGKQYVTSDRTINGNDIVTIDLSPQNGNIWGDFARTIILENGVVTDKDKIVNAEWKNGLLMEDKLHNELIEFVGMKTTFEELYYHINELILKEGFINLDFMGNLGHSIVKNKNDRVYTEKGNTQMISDIKYFTFEPHISIPGSKYGYKKENIYYFENGKLLEL</sequence>
<dbReference type="EMBL" id="CZBU01000004">
    <property type="protein sequence ID" value="CUQ77955.1"/>
    <property type="molecule type" value="Genomic_DNA"/>
</dbReference>
<dbReference type="SUPFAM" id="SSF55920">
    <property type="entry name" value="Creatinase/aminopeptidase"/>
    <property type="match status" value="1"/>
</dbReference>
<reference evidence="2 3" key="1">
    <citation type="submission" date="2015-09" db="EMBL/GenBank/DDBJ databases">
        <authorList>
            <consortium name="Pathogen Informatics"/>
        </authorList>
    </citation>
    <scope>NUCLEOTIDE SEQUENCE [LARGE SCALE GENOMIC DNA]</scope>
    <source>
        <strain evidence="2 3">2789STDY5834875</strain>
    </source>
</reference>
<keyword evidence="2" id="KW-0031">Aminopeptidase</keyword>
<evidence type="ECO:0000313" key="2">
    <source>
        <dbReference type="EMBL" id="CUQ77955.1"/>
    </source>
</evidence>
<dbReference type="Proteomes" id="UP000095621">
    <property type="component" value="Unassembled WGS sequence"/>
</dbReference>
<dbReference type="GO" id="GO:0004177">
    <property type="term" value="F:aminopeptidase activity"/>
    <property type="evidence" value="ECO:0007669"/>
    <property type="project" value="UniProtKB-KW"/>
</dbReference>
<dbReference type="InterPro" id="IPR000994">
    <property type="entry name" value="Pept_M24"/>
</dbReference>
<accession>A0A174YS74</accession>
<feature type="domain" description="Peptidase M24" evidence="1">
    <location>
        <begin position="3"/>
        <end position="219"/>
    </location>
</feature>
<keyword evidence="2" id="KW-0378">Hydrolase</keyword>
<proteinExistence type="predicted"/>
<organism evidence="2 3">
    <name type="scientific">Lachnospira eligens</name>
    <dbReference type="NCBI Taxonomy" id="39485"/>
    <lineage>
        <taxon>Bacteria</taxon>
        <taxon>Bacillati</taxon>
        <taxon>Bacillota</taxon>
        <taxon>Clostridia</taxon>
        <taxon>Lachnospirales</taxon>
        <taxon>Lachnospiraceae</taxon>
        <taxon>Lachnospira</taxon>
    </lineage>
</organism>
<protein>
    <submittedName>
        <fullName evidence="2">Methionine aminopeptidase</fullName>
    </submittedName>
</protein>
<dbReference type="Pfam" id="PF00557">
    <property type="entry name" value="Peptidase_M24"/>
    <property type="match status" value="1"/>
</dbReference>
<name>A0A174YS74_9FIRM</name>